<sequence length="100" mass="11316">MELTFSSGGEKSWSVSLWYLRSKRGGLRCFRLRRTLTFSAPVLEGASCAIPLDILDDEATSHMLETTAVFWRRASLAGCMKWKTSPLRCAYLLAFYMPSI</sequence>
<evidence type="ECO:0000313" key="2">
    <source>
        <dbReference type="Proteomes" id="UP001153269"/>
    </source>
</evidence>
<proteinExistence type="predicted"/>
<keyword evidence="2" id="KW-1185">Reference proteome</keyword>
<evidence type="ECO:0000313" key="1">
    <source>
        <dbReference type="EMBL" id="CAB1435996.1"/>
    </source>
</evidence>
<dbReference type="AlphaFoldDB" id="A0A9N7UTA7"/>
<dbReference type="Proteomes" id="UP001153269">
    <property type="component" value="Unassembled WGS sequence"/>
</dbReference>
<accession>A0A9N7UTA7</accession>
<organism evidence="1 2">
    <name type="scientific">Pleuronectes platessa</name>
    <name type="common">European plaice</name>
    <dbReference type="NCBI Taxonomy" id="8262"/>
    <lineage>
        <taxon>Eukaryota</taxon>
        <taxon>Metazoa</taxon>
        <taxon>Chordata</taxon>
        <taxon>Craniata</taxon>
        <taxon>Vertebrata</taxon>
        <taxon>Euteleostomi</taxon>
        <taxon>Actinopterygii</taxon>
        <taxon>Neopterygii</taxon>
        <taxon>Teleostei</taxon>
        <taxon>Neoteleostei</taxon>
        <taxon>Acanthomorphata</taxon>
        <taxon>Carangaria</taxon>
        <taxon>Pleuronectiformes</taxon>
        <taxon>Pleuronectoidei</taxon>
        <taxon>Pleuronectidae</taxon>
        <taxon>Pleuronectes</taxon>
    </lineage>
</organism>
<gene>
    <name evidence="1" type="ORF">PLEPLA_LOCUS24010</name>
</gene>
<comment type="caution">
    <text evidence="1">The sequence shown here is derived from an EMBL/GenBank/DDBJ whole genome shotgun (WGS) entry which is preliminary data.</text>
</comment>
<name>A0A9N7UTA7_PLEPL</name>
<protein>
    <submittedName>
        <fullName evidence="1">Uncharacterized protein</fullName>
    </submittedName>
</protein>
<dbReference type="EMBL" id="CADEAL010001839">
    <property type="protein sequence ID" value="CAB1435996.1"/>
    <property type="molecule type" value="Genomic_DNA"/>
</dbReference>
<reference evidence="1" key="1">
    <citation type="submission" date="2020-03" db="EMBL/GenBank/DDBJ databases">
        <authorList>
            <person name="Weist P."/>
        </authorList>
    </citation>
    <scope>NUCLEOTIDE SEQUENCE</scope>
</reference>